<evidence type="ECO:0000256" key="1">
    <source>
        <dbReference type="SAM" id="MobiDB-lite"/>
    </source>
</evidence>
<evidence type="ECO:0000256" key="2">
    <source>
        <dbReference type="SAM" id="Phobius"/>
    </source>
</evidence>
<organism evidence="3 4">
    <name type="scientific">Caerostris extrusa</name>
    <name type="common">Bark spider</name>
    <name type="synonym">Caerostris bankana</name>
    <dbReference type="NCBI Taxonomy" id="172846"/>
    <lineage>
        <taxon>Eukaryota</taxon>
        <taxon>Metazoa</taxon>
        <taxon>Ecdysozoa</taxon>
        <taxon>Arthropoda</taxon>
        <taxon>Chelicerata</taxon>
        <taxon>Arachnida</taxon>
        <taxon>Araneae</taxon>
        <taxon>Araneomorphae</taxon>
        <taxon>Entelegynae</taxon>
        <taxon>Araneoidea</taxon>
        <taxon>Araneidae</taxon>
        <taxon>Caerostris</taxon>
    </lineage>
</organism>
<dbReference type="AlphaFoldDB" id="A0AAV4P0E2"/>
<name>A0AAV4P0E2_CAEEX</name>
<sequence>MSEISIFDPSSKLEALASSFLLMFSGTLVYIFINSLSECLTGQGLGHGGDAEHGVQPLLLAVPGDGHAPPEEGHLVDVGEEHGGGGVDAEDADGGEGGDGADPEADEVGQGGDGDGDRRLRVRLPESLLDAQLRVGATPGCEEYERVVHSNACKVNNF</sequence>
<reference evidence="3 4" key="1">
    <citation type="submission" date="2021-06" db="EMBL/GenBank/DDBJ databases">
        <title>Caerostris extrusa draft genome.</title>
        <authorList>
            <person name="Kono N."/>
            <person name="Arakawa K."/>
        </authorList>
    </citation>
    <scope>NUCLEOTIDE SEQUENCE [LARGE SCALE GENOMIC DNA]</scope>
</reference>
<comment type="caution">
    <text evidence="3">The sequence shown here is derived from an EMBL/GenBank/DDBJ whole genome shotgun (WGS) entry which is preliminary data.</text>
</comment>
<dbReference type="Proteomes" id="UP001054945">
    <property type="component" value="Unassembled WGS sequence"/>
</dbReference>
<keyword evidence="2" id="KW-0812">Transmembrane</keyword>
<evidence type="ECO:0000313" key="3">
    <source>
        <dbReference type="EMBL" id="GIX90015.1"/>
    </source>
</evidence>
<dbReference type="EMBL" id="BPLR01003907">
    <property type="protein sequence ID" value="GIX90015.1"/>
    <property type="molecule type" value="Genomic_DNA"/>
</dbReference>
<evidence type="ECO:0000313" key="4">
    <source>
        <dbReference type="Proteomes" id="UP001054945"/>
    </source>
</evidence>
<keyword evidence="2" id="KW-0472">Membrane</keyword>
<feature type="compositionally biased region" description="Acidic residues" evidence="1">
    <location>
        <begin position="88"/>
        <end position="107"/>
    </location>
</feature>
<gene>
    <name evidence="3" type="ORF">CEXT_222421</name>
</gene>
<keyword evidence="2" id="KW-1133">Transmembrane helix</keyword>
<keyword evidence="4" id="KW-1185">Reference proteome</keyword>
<feature type="compositionally biased region" description="Basic and acidic residues" evidence="1">
    <location>
        <begin position="68"/>
        <end position="83"/>
    </location>
</feature>
<protein>
    <submittedName>
        <fullName evidence="3">Uncharacterized protein</fullName>
    </submittedName>
</protein>
<accession>A0AAV4P0E2</accession>
<feature type="transmembrane region" description="Helical" evidence="2">
    <location>
        <begin position="15"/>
        <end position="33"/>
    </location>
</feature>
<feature type="region of interest" description="Disordered" evidence="1">
    <location>
        <begin position="60"/>
        <end position="119"/>
    </location>
</feature>
<proteinExistence type="predicted"/>